<evidence type="ECO:0000313" key="9">
    <source>
        <dbReference type="Proteomes" id="UP001501183"/>
    </source>
</evidence>
<proteinExistence type="predicted"/>
<evidence type="ECO:0000313" key="8">
    <source>
        <dbReference type="EMBL" id="GAA4491805.1"/>
    </source>
</evidence>
<keyword evidence="9" id="KW-1185">Reference proteome</keyword>
<evidence type="ECO:0000256" key="5">
    <source>
        <dbReference type="ARBA" id="ARBA00023136"/>
    </source>
</evidence>
<feature type="region of interest" description="Disordered" evidence="6">
    <location>
        <begin position="310"/>
        <end position="338"/>
    </location>
</feature>
<evidence type="ECO:0000256" key="6">
    <source>
        <dbReference type="SAM" id="MobiDB-lite"/>
    </source>
</evidence>
<feature type="compositionally biased region" description="Polar residues" evidence="6">
    <location>
        <begin position="314"/>
        <end position="329"/>
    </location>
</feature>
<comment type="subcellular location">
    <subcellularLocation>
        <location evidence="1">Cell membrane</location>
        <topology evidence="1">Multi-pass membrane protein</topology>
    </subcellularLocation>
</comment>
<comment type="caution">
    <text evidence="8">The sequence shown here is derived from an EMBL/GenBank/DDBJ whole genome shotgun (WGS) entry which is preliminary data.</text>
</comment>
<evidence type="ECO:0000256" key="2">
    <source>
        <dbReference type="ARBA" id="ARBA00022475"/>
    </source>
</evidence>
<dbReference type="CDD" id="cd06579">
    <property type="entry name" value="TM_PBP1_transp_AraH_like"/>
    <property type="match status" value="1"/>
</dbReference>
<accession>A0ABP8PR84</accession>
<evidence type="ECO:0000256" key="1">
    <source>
        <dbReference type="ARBA" id="ARBA00004651"/>
    </source>
</evidence>
<feature type="transmembrane region" description="Helical" evidence="7">
    <location>
        <begin position="6"/>
        <end position="22"/>
    </location>
</feature>
<feature type="transmembrane region" description="Helical" evidence="7">
    <location>
        <begin position="230"/>
        <end position="251"/>
    </location>
</feature>
<keyword evidence="3 7" id="KW-0812">Transmembrane</keyword>
<dbReference type="Proteomes" id="UP001501183">
    <property type="component" value="Unassembled WGS sequence"/>
</dbReference>
<dbReference type="Pfam" id="PF02653">
    <property type="entry name" value="BPD_transp_2"/>
    <property type="match status" value="1"/>
</dbReference>
<dbReference type="RefSeq" id="WP_345353619.1">
    <property type="nucleotide sequence ID" value="NZ_BAABFB010000097.1"/>
</dbReference>
<keyword evidence="2" id="KW-1003">Cell membrane</keyword>
<evidence type="ECO:0000256" key="7">
    <source>
        <dbReference type="SAM" id="Phobius"/>
    </source>
</evidence>
<keyword evidence="5 7" id="KW-0472">Membrane</keyword>
<name>A0ABP8PR84_9NOCA</name>
<evidence type="ECO:0000256" key="4">
    <source>
        <dbReference type="ARBA" id="ARBA00022989"/>
    </source>
</evidence>
<sequence>MQRFSGVYVWAALIVLFAIWIPDRFLSLSTPKSIAGEQAIIAMVALAALLPLAAGHFDLSIGATLGFTSVLMSWLVVDHQMNVAVAALITFFAGVVIGIVNAIVVVVWKVGSFIATLAMATLLGSMVIVVSGGTQIVGLLPSGFLAIGQGVWFGVAAPVYWLAILAVVLYYILEHTPAGRLLYATGASPEAAKLSGVSTDRWIFGSFVASGAISGLAGIVYLAKIGSASLTAGAPYLLPAFAALFLGATQIRPGWPNVTGTLIAITLLATGVKGLQLTPMFSGSQWIGGVFHSVALILAVALAHRAATSRRPAVNTSEESPTTTTQNTAADERPVMRS</sequence>
<dbReference type="EMBL" id="BAABFB010000097">
    <property type="protein sequence ID" value="GAA4491805.1"/>
    <property type="molecule type" value="Genomic_DNA"/>
</dbReference>
<protein>
    <submittedName>
        <fullName evidence="8">ABC transporter permease</fullName>
    </submittedName>
</protein>
<dbReference type="PANTHER" id="PTHR32196:SF72">
    <property type="entry name" value="RIBOSE IMPORT PERMEASE PROTEIN RBSC"/>
    <property type="match status" value="1"/>
</dbReference>
<gene>
    <name evidence="8" type="ORF">GCM10023094_56610</name>
</gene>
<dbReference type="PANTHER" id="PTHR32196">
    <property type="entry name" value="ABC TRANSPORTER PERMEASE PROTEIN YPHD-RELATED-RELATED"/>
    <property type="match status" value="1"/>
</dbReference>
<feature type="transmembrane region" description="Helical" evidence="7">
    <location>
        <begin position="114"/>
        <end position="139"/>
    </location>
</feature>
<evidence type="ECO:0000256" key="3">
    <source>
        <dbReference type="ARBA" id="ARBA00022692"/>
    </source>
</evidence>
<dbReference type="InterPro" id="IPR001851">
    <property type="entry name" value="ABC_transp_permease"/>
</dbReference>
<organism evidence="8 9">
    <name type="scientific">Rhodococcus olei</name>
    <dbReference type="NCBI Taxonomy" id="2161675"/>
    <lineage>
        <taxon>Bacteria</taxon>
        <taxon>Bacillati</taxon>
        <taxon>Actinomycetota</taxon>
        <taxon>Actinomycetes</taxon>
        <taxon>Mycobacteriales</taxon>
        <taxon>Nocardiaceae</taxon>
        <taxon>Rhodococcus</taxon>
    </lineage>
</organism>
<reference evidence="9" key="1">
    <citation type="journal article" date="2019" name="Int. J. Syst. Evol. Microbiol.">
        <title>The Global Catalogue of Microorganisms (GCM) 10K type strain sequencing project: providing services to taxonomists for standard genome sequencing and annotation.</title>
        <authorList>
            <consortium name="The Broad Institute Genomics Platform"/>
            <consortium name="The Broad Institute Genome Sequencing Center for Infectious Disease"/>
            <person name="Wu L."/>
            <person name="Ma J."/>
        </authorList>
    </citation>
    <scope>NUCLEOTIDE SEQUENCE [LARGE SCALE GENOMIC DNA]</scope>
    <source>
        <strain evidence="9">JCM 32206</strain>
    </source>
</reference>
<feature type="transmembrane region" description="Helical" evidence="7">
    <location>
        <begin position="34"/>
        <end position="53"/>
    </location>
</feature>
<feature type="transmembrane region" description="Helical" evidence="7">
    <location>
        <begin position="286"/>
        <end position="303"/>
    </location>
</feature>
<keyword evidence="4 7" id="KW-1133">Transmembrane helix</keyword>
<feature type="transmembrane region" description="Helical" evidence="7">
    <location>
        <begin position="84"/>
        <end position="108"/>
    </location>
</feature>
<feature type="transmembrane region" description="Helical" evidence="7">
    <location>
        <begin position="151"/>
        <end position="173"/>
    </location>
</feature>
<feature type="transmembrane region" description="Helical" evidence="7">
    <location>
        <begin position="202"/>
        <end position="223"/>
    </location>
</feature>